<evidence type="ECO:0000256" key="1">
    <source>
        <dbReference type="PROSITE-ProRule" id="PRU00339"/>
    </source>
</evidence>
<keyword evidence="2" id="KW-0812">Transmembrane</keyword>
<keyword evidence="2" id="KW-1133">Transmembrane helix</keyword>
<dbReference type="Pfam" id="PF08238">
    <property type="entry name" value="Sel1"/>
    <property type="match status" value="15"/>
</dbReference>
<evidence type="ECO:0000256" key="2">
    <source>
        <dbReference type="SAM" id="Phobius"/>
    </source>
</evidence>
<dbReference type="PROSITE" id="PS50005">
    <property type="entry name" value="TPR"/>
    <property type="match status" value="1"/>
</dbReference>
<protein>
    <submittedName>
        <fullName evidence="3">Sel1 repeat family protein</fullName>
    </submittedName>
</protein>
<feature type="repeat" description="TPR" evidence="1">
    <location>
        <begin position="454"/>
        <end position="487"/>
    </location>
</feature>
<dbReference type="InterPro" id="IPR011990">
    <property type="entry name" value="TPR-like_helical_dom_sf"/>
</dbReference>
<evidence type="ECO:0000313" key="3">
    <source>
        <dbReference type="EMBL" id="QOJ92532.1"/>
    </source>
</evidence>
<dbReference type="RefSeq" id="WP_014754905.1">
    <property type="nucleotide sequence ID" value="NZ_CP062699.1"/>
</dbReference>
<gene>
    <name evidence="3" type="ORF">ICN73_06560</name>
</gene>
<evidence type="ECO:0000313" key="4">
    <source>
        <dbReference type="Proteomes" id="UP000593847"/>
    </source>
</evidence>
<proteinExistence type="predicted"/>
<dbReference type="InterPro" id="IPR006597">
    <property type="entry name" value="Sel1-like"/>
</dbReference>
<dbReference type="AlphaFoldDB" id="A0A7L9GJN3"/>
<dbReference type="PANTHER" id="PTHR11102:SF160">
    <property type="entry name" value="ERAD-ASSOCIATED E3 UBIQUITIN-PROTEIN LIGASE COMPONENT HRD3"/>
    <property type="match status" value="1"/>
</dbReference>
<feature type="transmembrane region" description="Helical" evidence="2">
    <location>
        <begin position="53"/>
        <end position="71"/>
    </location>
</feature>
<organism evidence="3 4">
    <name type="scientific">Pseudomonas taiwanensis</name>
    <dbReference type="NCBI Taxonomy" id="470150"/>
    <lineage>
        <taxon>Bacteria</taxon>
        <taxon>Pseudomonadati</taxon>
        <taxon>Pseudomonadota</taxon>
        <taxon>Gammaproteobacteria</taxon>
        <taxon>Pseudomonadales</taxon>
        <taxon>Pseudomonadaceae</taxon>
        <taxon>Pseudomonas</taxon>
    </lineage>
</organism>
<reference evidence="3" key="1">
    <citation type="submission" date="2020-09" db="EMBL/GenBank/DDBJ databases">
        <title>Complete genome sequence of Pseudomonas taiwanensis CC, a plant growth-promoting and biotite-weathering strain.</title>
        <authorList>
            <person name="Cheng C."/>
        </authorList>
    </citation>
    <scope>NUCLEOTIDE SEQUENCE [LARGE SCALE GENOMIC DNA]</scope>
    <source>
        <strain evidence="3">WRS8</strain>
    </source>
</reference>
<dbReference type="Proteomes" id="UP000593847">
    <property type="component" value="Chromosome"/>
</dbReference>
<accession>A0A7L9GJN3</accession>
<keyword evidence="4" id="KW-1185">Reference proteome</keyword>
<name>A0A7L9GJN3_9PSED</name>
<dbReference type="PANTHER" id="PTHR11102">
    <property type="entry name" value="SEL-1-LIKE PROTEIN"/>
    <property type="match status" value="1"/>
</dbReference>
<dbReference type="EMBL" id="CP062699">
    <property type="protein sequence ID" value="QOJ92532.1"/>
    <property type="molecule type" value="Genomic_DNA"/>
</dbReference>
<dbReference type="KEGG" id="ptai:ICN73_06560"/>
<dbReference type="SUPFAM" id="SSF81901">
    <property type="entry name" value="HCP-like"/>
    <property type="match status" value="3"/>
</dbReference>
<dbReference type="InterPro" id="IPR019734">
    <property type="entry name" value="TPR_rpt"/>
</dbReference>
<dbReference type="Gene3D" id="1.25.40.10">
    <property type="entry name" value="Tetratricopeptide repeat domain"/>
    <property type="match status" value="3"/>
</dbReference>
<sequence length="724" mass="79257">MDLSSELMEVVAKYAGLAGIAVLTLAGIFYKVLAEKILVPLGPDKAYKILRMVIGWAGVIAILGIGSWVALKIMERPPSEEEKVSAAVNDPHWKAFKQYLVTGRDYTKAFEEVSAAAEEGNPLAQTQVALFLMGGVGTQKDLSRSIDLATKSFPYLTEWCEKLKNPAACLFLGLLYSNGLVVGKDEKHAAKLIRLSAEGGYSRSFGILASLYEAGEGLDEDLPAAKVWYEKSIKAGYPYAMYALAMIYRQDLDSDKDKFVTYLSMAEGTGYPPALLQLSKEYLDGEVFEKNDEVSRRYLEKSQSDDFPEAYNEIGRRYAAGYGGYPLEAEKAVYFYKRAAELGDLDAMVVLASCLASGWGTKKDYSESLKWSWKAYNQGNKNAALELAIRHLNGQGVKKDESKGLELMQEAAEGGNLDAAVRLATSYIYGEKPFDRDLSKALSILQKGVEASDGTSVGLVGVVYLERRKYPEAIEYFKQAVELGHAYSAYELGYMYENGLGVARDLATAKKYYHQASVIDSGDADYEMYAAAVEYELSTSVEQKLNALNKVIHFSEAGSPWAQYRLYSIYSKSAVDKEKSLSWLKKAASNNQPCAMVDLGALLLSGDGVDKDVPKAIELFQKGFEGGRASGGYNLGVIYTSGEYTARDIERGIKYLEQAADYGSTESLVYLSKLYGDGLLVKVNVLKSKEYLLEAATAGNEEATKLLVESAPAKIQSCTASVGP</sequence>
<dbReference type="InterPro" id="IPR050767">
    <property type="entry name" value="Sel1_AlgK"/>
</dbReference>
<keyword evidence="1" id="KW-0802">TPR repeat</keyword>
<keyword evidence="2" id="KW-0472">Membrane</keyword>
<dbReference type="SMART" id="SM00671">
    <property type="entry name" value="SEL1"/>
    <property type="match status" value="14"/>
</dbReference>
<feature type="transmembrane region" description="Helical" evidence="2">
    <location>
        <begin position="12"/>
        <end position="33"/>
    </location>
</feature>